<dbReference type="Proteomes" id="UP000798808">
    <property type="component" value="Unassembled WGS sequence"/>
</dbReference>
<reference evidence="1 2" key="1">
    <citation type="submission" date="2019-02" db="EMBL/GenBank/DDBJ databases">
        <authorList>
            <person name="Goldberg S.R."/>
            <person name="Haltli B.A."/>
            <person name="Correa H."/>
            <person name="Russell K.G."/>
        </authorList>
    </citation>
    <scope>NUCLEOTIDE SEQUENCE [LARGE SCALE GENOMIC DNA]</scope>
    <source>
        <strain evidence="1 2">JCM 16186</strain>
    </source>
</reference>
<comment type="caution">
    <text evidence="1">The sequence shown here is derived from an EMBL/GenBank/DDBJ whole genome shotgun (WGS) entry which is preliminary data.</text>
</comment>
<accession>A0ABW9RYW3</accession>
<evidence type="ECO:0000313" key="1">
    <source>
        <dbReference type="EMBL" id="MTI28398.1"/>
    </source>
</evidence>
<dbReference type="EMBL" id="SMLW01000662">
    <property type="protein sequence ID" value="MTI28398.1"/>
    <property type="molecule type" value="Genomic_DNA"/>
</dbReference>
<evidence type="ECO:0000313" key="2">
    <source>
        <dbReference type="Proteomes" id="UP000798808"/>
    </source>
</evidence>
<organism evidence="1 2">
    <name type="scientific">Fulvivirga kasyanovii</name>
    <dbReference type="NCBI Taxonomy" id="396812"/>
    <lineage>
        <taxon>Bacteria</taxon>
        <taxon>Pseudomonadati</taxon>
        <taxon>Bacteroidota</taxon>
        <taxon>Cytophagia</taxon>
        <taxon>Cytophagales</taxon>
        <taxon>Fulvivirgaceae</taxon>
        <taxon>Fulvivirga</taxon>
    </lineage>
</organism>
<gene>
    <name evidence="1" type="ORF">E1163_25810</name>
</gene>
<proteinExistence type="predicted"/>
<sequence>MGSSSLVKTTLFLAFVIAMIFSNINLAKAQNQYHTTNGRVMLTVPVGDSVINLHSQKLLVELDYKEANFKMKLPIISLHSGADSLDTIISSLEDQEVTLVGKLYIENSSDSQDKIDTSKHPPMTFEFSAKMSYKQTDLPVTGTGSLEHIKGGSHLKCILGLTFEFKADFLQNKSLENENIKVHIHQLVLDQTL</sequence>
<keyword evidence="2" id="KW-1185">Reference proteome</keyword>
<name>A0ABW9RYW3_9BACT</name>
<protein>
    <recommendedName>
        <fullName evidence="3">YceI family protein</fullName>
    </recommendedName>
</protein>
<evidence type="ECO:0008006" key="3">
    <source>
        <dbReference type="Google" id="ProtNLM"/>
    </source>
</evidence>
<dbReference type="RefSeq" id="WP_155175873.1">
    <property type="nucleotide sequence ID" value="NZ_BAAAFL010000017.1"/>
</dbReference>